<dbReference type="SUPFAM" id="SSF52540">
    <property type="entry name" value="P-loop containing nucleoside triphosphate hydrolases"/>
    <property type="match status" value="1"/>
</dbReference>
<dbReference type="GO" id="GO:0009307">
    <property type="term" value="P:DNA restriction-modification system"/>
    <property type="evidence" value="ECO:0007669"/>
    <property type="project" value="UniProtKB-KW"/>
</dbReference>
<gene>
    <name evidence="5" type="ORF">ALO91_05867</name>
</gene>
<dbReference type="Pfam" id="PF08463">
    <property type="entry name" value="EcoEI_R_C"/>
    <property type="match status" value="1"/>
</dbReference>
<dbReference type="InterPro" id="IPR006935">
    <property type="entry name" value="Helicase/UvrB_N"/>
</dbReference>
<dbReference type="GO" id="GO:0005829">
    <property type="term" value="C:cytosol"/>
    <property type="evidence" value="ECO:0007669"/>
    <property type="project" value="TreeGrafter"/>
</dbReference>
<dbReference type="Pfam" id="PF04851">
    <property type="entry name" value="ResIII"/>
    <property type="match status" value="1"/>
</dbReference>
<evidence type="ECO:0000259" key="4">
    <source>
        <dbReference type="PROSITE" id="PS51194"/>
    </source>
</evidence>
<reference evidence="5 6" key="1">
    <citation type="submission" date="2015-09" db="EMBL/GenBank/DDBJ databases">
        <title>Genome announcement of multiple Pseudomonas syringae strains.</title>
        <authorList>
            <person name="Thakur S."/>
            <person name="Wang P.W."/>
            <person name="Gong Y."/>
            <person name="Weir B.S."/>
            <person name="Guttman D.S."/>
        </authorList>
    </citation>
    <scope>NUCLEOTIDE SEQUENCE [LARGE SCALE GENOMIC DNA]</scope>
    <source>
        <strain evidence="5 6">ICMP2802</strain>
    </source>
</reference>
<feature type="domain" description="Helicase C-terminal" evidence="4">
    <location>
        <begin position="894"/>
        <end position="1056"/>
    </location>
</feature>
<dbReference type="Gene3D" id="3.40.50.300">
    <property type="entry name" value="P-loop containing nucleotide triphosphate hydrolases"/>
    <property type="match status" value="2"/>
</dbReference>
<keyword evidence="1" id="KW-0175">Coiled coil</keyword>
<dbReference type="PROSITE" id="PS51192">
    <property type="entry name" value="HELICASE_ATP_BIND_1"/>
    <property type="match status" value="1"/>
</dbReference>
<feature type="compositionally biased region" description="Polar residues" evidence="2">
    <location>
        <begin position="1"/>
        <end position="12"/>
    </location>
</feature>
<evidence type="ECO:0000256" key="1">
    <source>
        <dbReference type="SAM" id="Coils"/>
    </source>
</evidence>
<feature type="domain" description="Helicase ATP-binding" evidence="3">
    <location>
        <begin position="636"/>
        <end position="818"/>
    </location>
</feature>
<dbReference type="InterPro" id="IPR013670">
    <property type="entry name" value="EcoEI_R_C_dom"/>
</dbReference>
<accession>A0A0P9K1J6</accession>
<dbReference type="GO" id="GO:0005524">
    <property type="term" value="F:ATP binding"/>
    <property type="evidence" value="ECO:0007669"/>
    <property type="project" value="UniProtKB-KW"/>
</dbReference>
<dbReference type="GO" id="GO:0009035">
    <property type="term" value="F:type I site-specific deoxyribonuclease activity"/>
    <property type="evidence" value="ECO:0007669"/>
    <property type="project" value="UniProtKB-EC"/>
</dbReference>
<dbReference type="NCBIfam" id="NF008521">
    <property type="entry name" value="PRK11448.1"/>
    <property type="match status" value="1"/>
</dbReference>
<evidence type="ECO:0000313" key="5">
    <source>
        <dbReference type="EMBL" id="KPW22377.1"/>
    </source>
</evidence>
<dbReference type="Pfam" id="PF13643">
    <property type="entry name" value="DUF4145"/>
    <property type="match status" value="1"/>
</dbReference>
<dbReference type="SMART" id="SM00490">
    <property type="entry name" value="HELICc"/>
    <property type="match status" value="1"/>
</dbReference>
<dbReference type="InterPro" id="IPR014001">
    <property type="entry name" value="Helicase_ATP-bd"/>
</dbReference>
<dbReference type="InterPro" id="IPR027417">
    <property type="entry name" value="P-loop_NTPase"/>
</dbReference>
<dbReference type="Proteomes" id="UP000050297">
    <property type="component" value="Unassembled WGS sequence"/>
</dbReference>
<protein>
    <submittedName>
        <fullName evidence="5">Type I restriction enzyme EcoKI subunit R</fullName>
    </submittedName>
</protein>
<comment type="caution">
    <text evidence="5">The sequence shown here is derived from an EMBL/GenBank/DDBJ whole genome shotgun (WGS) entry which is preliminary data.</text>
</comment>
<dbReference type="PROSITE" id="PS51194">
    <property type="entry name" value="HELICASE_CTER"/>
    <property type="match status" value="1"/>
</dbReference>
<evidence type="ECO:0000259" key="3">
    <source>
        <dbReference type="PROSITE" id="PS51192"/>
    </source>
</evidence>
<evidence type="ECO:0000313" key="6">
    <source>
        <dbReference type="Proteomes" id="UP000050297"/>
    </source>
</evidence>
<dbReference type="InterPro" id="IPR001650">
    <property type="entry name" value="Helicase_C-like"/>
</dbReference>
<dbReference type="PANTHER" id="PTHR47396">
    <property type="entry name" value="TYPE I RESTRICTION ENZYME ECOKI R PROTEIN"/>
    <property type="match status" value="1"/>
</dbReference>
<feature type="coiled-coil region" evidence="1">
    <location>
        <begin position="334"/>
        <end position="414"/>
    </location>
</feature>
<dbReference type="CDD" id="cd18032">
    <property type="entry name" value="DEXHc_RE_I_III_res"/>
    <property type="match status" value="1"/>
</dbReference>
<dbReference type="Pfam" id="PF00271">
    <property type="entry name" value="Helicase_C"/>
    <property type="match status" value="1"/>
</dbReference>
<dbReference type="Gene3D" id="3.90.1570.30">
    <property type="match status" value="1"/>
</dbReference>
<name>A0A0P9K1J6_PSESX</name>
<dbReference type="InterPro" id="IPR050742">
    <property type="entry name" value="Helicase_Restrict-Modif_Enz"/>
</dbReference>
<dbReference type="PANTHER" id="PTHR47396:SF1">
    <property type="entry name" value="ATP-DEPENDENT HELICASE IRC3-RELATED"/>
    <property type="match status" value="1"/>
</dbReference>
<organism evidence="5 6">
    <name type="scientific">Pseudomonas syringae pv. aceris</name>
    <dbReference type="NCBI Taxonomy" id="199198"/>
    <lineage>
        <taxon>Bacteria</taxon>
        <taxon>Pseudomonadati</taxon>
        <taxon>Pseudomonadota</taxon>
        <taxon>Gammaproteobacteria</taxon>
        <taxon>Pseudomonadales</taxon>
        <taxon>Pseudomonadaceae</taxon>
        <taxon>Pseudomonas</taxon>
        <taxon>Pseudomonas syringae</taxon>
    </lineage>
</organism>
<proteinExistence type="predicted"/>
<dbReference type="PATRIC" id="fig|199198.5.peg.3050"/>
<dbReference type="GO" id="GO:0003677">
    <property type="term" value="F:DNA binding"/>
    <property type="evidence" value="ECO:0007669"/>
    <property type="project" value="UniProtKB-KW"/>
</dbReference>
<evidence type="ECO:0000256" key="2">
    <source>
        <dbReference type="SAM" id="MobiDB-lite"/>
    </source>
</evidence>
<dbReference type="SMART" id="SM00487">
    <property type="entry name" value="DEXDc"/>
    <property type="match status" value="1"/>
</dbReference>
<sequence length="1342" mass="151445">MLQSRMCTQQSRKSWRTLGLSGSTRYPNPPSGLCENRESYAIFLQRMVLPARDTLHRCRLKGFLELRAAYACERYEQLTGHAASLNDDTAIASNATLTMPRKRSTGNASIATCSACCGVLCEPDRFPHRRTRPTTVSPHPSVIPRLRQVAGHCAPTALGYTRATLRLALCCYSAATLEMAGDELKGWNMAENSNFAFFKEHDPVFFQLANAAERVFSSDPNTTLIKLRQLGEALAQDLAVRAGIEFDATTSQADLLFRLSREIQLDGNIRNLFHTLRVEGNKATHEFRTQHREALDGLRVARALAIWYHQSFGTGGNTFKPGPFMVPADPSEPLRELQGQIEKLRAELGDSRQQLENNHQLAELLAQEKHEQASLVGQMNEEARVYEQIALEREEELSKARVDFEARLKVLQQQLEDQPQAAQQVTRKTQQASSQFDLNEDLTRILIDQQLNDAGWEADSLDLTYSKGARPEKGKNKAIAEWPTSKPKENADYVLFAGLIPVAIVEAKRKRVNIADRIPQAERYSRQLIVTDNLQPAGQNTGWADGQGGHFKVPFAFACNGRPFIKQLGELSGIWFRDLRSPANLRRPLQDFHTPDGLLDLLKRSREDAEAKLHQEGFAYLKLRNYQENAIRAVEQALAANRRNCLLAMATGTGKTRTIIGLMYRLLKAERFRRILFLVDRSALGEQAIEAFNEATLEQNHTLAQIYDVKELGDMAAEAETRVQVATVQAMVKRIFQSDTPPPIDAFDCIIVDEAHRGYTLDQEMTEGELAVRDFNQYLSQYRRVLDYFDACRVGLTATPAKHTSEVFGAPIYTYSYREAVADDWLIDHEPPIRYQTLLSQNGIHFAKGESVSVIDTSTGEVDVAELDDELDFEIESFNRRVITPGFDKVICEQLAQELDPPGDEKTMIFCVNQAHAERVKNLLDEAFRDVHGEDYNQAAVQIITGQSDKVKQLIRQYKNERYPSIAITVDLLTTGIDVPRICHLVFMRRVRSRILYEQMKGRATRRCDEIGKTVFRIYDPVDLYAALEPVDTMKPLVKDPNISLEQLVSELTNPASLDAPGSQPDTSHAHDVLDQLSQRVMRILRKASHKAEQKPTLKAKLAELENTWGVAPDKLHQHLHQLGPRQAAQFIQQHAQLLNQLATVNALLGSLNYPVISTHTDELMVREQNYGNYQKPADYLESFNDFIKNQLNQSVALGVVVNRPQDLTREQLREVRLLLDGHGYSEVNLQSAWRNQTNQEIAANIVGFIRRAALGEALLPFEQRVTKAMETIYTLQPWTQIQRKWLDRLAKQLVHEVVIDKKQIGEAFKSDGGSTRLDKMLGGNLGVVLDALNDNLWAQTG</sequence>
<dbReference type="CDD" id="cd18799">
    <property type="entry name" value="SF2_C_EcoAI-like"/>
    <property type="match status" value="1"/>
</dbReference>
<feature type="region of interest" description="Disordered" evidence="2">
    <location>
        <begin position="1"/>
        <end position="23"/>
    </location>
</feature>
<dbReference type="InterPro" id="IPR025285">
    <property type="entry name" value="DUF4145"/>
</dbReference>
<dbReference type="EMBL" id="LJPM01000192">
    <property type="protein sequence ID" value="KPW22377.1"/>
    <property type="molecule type" value="Genomic_DNA"/>
</dbReference>